<comment type="similarity">
    <text evidence="1">Belongs to the metallo-dependent hydrolases superfamily.</text>
</comment>
<dbReference type="SUPFAM" id="SSF51556">
    <property type="entry name" value="Metallo-dependent hydrolases"/>
    <property type="match status" value="1"/>
</dbReference>
<dbReference type="InterPro" id="IPR032466">
    <property type="entry name" value="Metal_Hydrolase"/>
</dbReference>
<protein>
    <submittedName>
        <fullName evidence="3">Amidohydrolase family protein</fullName>
    </submittedName>
</protein>
<name>A0A927C8A7_9BACL</name>
<dbReference type="InterPro" id="IPR052350">
    <property type="entry name" value="Metallo-dep_Lactonases"/>
</dbReference>
<evidence type="ECO:0000259" key="2">
    <source>
        <dbReference type="Pfam" id="PF04909"/>
    </source>
</evidence>
<dbReference type="Gene3D" id="3.20.20.140">
    <property type="entry name" value="Metal-dependent hydrolases"/>
    <property type="match status" value="1"/>
</dbReference>
<dbReference type="PANTHER" id="PTHR43569:SF2">
    <property type="entry name" value="AMIDOHYDROLASE-RELATED DOMAIN-CONTAINING PROTEIN"/>
    <property type="match status" value="1"/>
</dbReference>
<dbReference type="Pfam" id="PF04909">
    <property type="entry name" value="Amidohydro_2"/>
    <property type="match status" value="1"/>
</dbReference>
<feature type="domain" description="Amidohydrolase-related" evidence="2">
    <location>
        <begin position="2"/>
        <end position="150"/>
    </location>
</feature>
<dbReference type="EMBL" id="JACXJA010000007">
    <property type="protein sequence ID" value="MBD2861882.1"/>
    <property type="molecule type" value="Genomic_DNA"/>
</dbReference>
<dbReference type="GO" id="GO:0016787">
    <property type="term" value="F:hydrolase activity"/>
    <property type="evidence" value="ECO:0007669"/>
    <property type="project" value="InterPro"/>
</dbReference>
<sequence>MRILERQRFPVDLQLRPRLLDSAVKLMERVPELPAVIDHLAKPDWGQSPVRWQEAIRRLAEYPNVMCKLSGMVPESRVRWDAEAWKPYVTYVLDVFGPDRVMYGSDWPVCLWSADYDRVYESLAGLLPAGPEDSRWTGLWGENAARFYGLR</sequence>
<evidence type="ECO:0000313" key="3">
    <source>
        <dbReference type="EMBL" id="MBD2861882.1"/>
    </source>
</evidence>
<dbReference type="AlphaFoldDB" id="A0A927C8A7"/>
<evidence type="ECO:0000256" key="1">
    <source>
        <dbReference type="ARBA" id="ARBA00038310"/>
    </source>
</evidence>
<comment type="caution">
    <text evidence="3">The sequence shown here is derived from an EMBL/GenBank/DDBJ whole genome shotgun (WGS) entry which is preliminary data.</text>
</comment>
<proteinExistence type="inferred from homology"/>
<dbReference type="InterPro" id="IPR006680">
    <property type="entry name" value="Amidohydro-rel"/>
</dbReference>
<organism evidence="3 4">
    <name type="scientific">Paenibacillus oceani</name>
    <dbReference type="NCBI Taxonomy" id="2772510"/>
    <lineage>
        <taxon>Bacteria</taxon>
        <taxon>Bacillati</taxon>
        <taxon>Bacillota</taxon>
        <taxon>Bacilli</taxon>
        <taxon>Bacillales</taxon>
        <taxon>Paenibacillaceae</taxon>
        <taxon>Paenibacillus</taxon>
    </lineage>
</organism>
<dbReference type="Proteomes" id="UP000639396">
    <property type="component" value="Unassembled WGS sequence"/>
</dbReference>
<reference evidence="3" key="1">
    <citation type="submission" date="2020-09" db="EMBL/GenBank/DDBJ databases">
        <title>A novel bacterium of genus Paenibacillus, isolated from South China Sea.</title>
        <authorList>
            <person name="Huang H."/>
            <person name="Mo K."/>
            <person name="Hu Y."/>
        </authorList>
    </citation>
    <scope>NUCLEOTIDE SEQUENCE</scope>
    <source>
        <strain evidence="3">IB182363</strain>
    </source>
</reference>
<dbReference type="RefSeq" id="WP_190926265.1">
    <property type="nucleotide sequence ID" value="NZ_JACXJA010000007.1"/>
</dbReference>
<accession>A0A927C8A7</accession>
<dbReference type="PANTHER" id="PTHR43569">
    <property type="entry name" value="AMIDOHYDROLASE"/>
    <property type="match status" value="1"/>
</dbReference>
<gene>
    <name evidence="3" type="ORF">IDH45_07790</name>
</gene>
<evidence type="ECO:0000313" key="4">
    <source>
        <dbReference type="Proteomes" id="UP000639396"/>
    </source>
</evidence>
<keyword evidence="4" id="KW-1185">Reference proteome</keyword>